<dbReference type="AlphaFoldDB" id="A0A9P7BY75"/>
<name>A0A9P7BY75_RHIOR</name>
<comment type="caution">
    <text evidence="1">The sequence shown here is derived from an EMBL/GenBank/DDBJ whole genome shotgun (WGS) entry which is preliminary data.</text>
</comment>
<dbReference type="EMBL" id="JAANIT010017977">
    <property type="protein sequence ID" value="KAG1519571.1"/>
    <property type="molecule type" value="Genomic_DNA"/>
</dbReference>
<protein>
    <submittedName>
        <fullName evidence="1">Uncharacterized protein</fullName>
    </submittedName>
</protein>
<dbReference type="Proteomes" id="UP000717996">
    <property type="component" value="Unassembled WGS sequence"/>
</dbReference>
<organism evidence="1 2">
    <name type="scientific">Rhizopus oryzae</name>
    <name type="common">Mucormycosis agent</name>
    <name type="synonym">Rhizopus arrhizus var. delemar</name>
    <dbReference type="NCBI Taxonomy" id="64495"/>
    <lineage>
        <taxon>Eukaryota</taxon>
        <taxon>Fungi</taxon>
        <taxon>Fungi incertae sedis</taxon>
        <taxon>Mucoromycota</taxon>
        <taxon>Mucoromycotina</taxon>
        <taxon>Mucoromycetes</taxon>
        <taxon>Mucorales</taxon>
        <taxon>Mucorineae</taxon>
        <taxon>Rhizopodaceae</taxon>
        <taxon>Rhizopus</taxon>
    </lineage>
</organism>
<evidence type="ECO:0000313" key="2">
    <source>
        <dbReference type="Proteomes" id="UP000717996"/>
    </source>
</evidence>
<accession>A0A9P7BY75</accession>
<reference evidence="1" key="1">
    <citation type="journal article" date="2020" name="Microb. Genom.">
        <title>Genetic diversity of clinical and environmental Mucorales isolates obtained from an investigation of mucormycosis cases among solid organ transplant recipients.</title>
        <authorList>
            <person name="Nguyen M.H."/>
            <person name="Kaul D."/>
            <person name="Muto C."/>
            <person name="Cheng S.J."/>
            <person name="Richter R.A."/>
            <person name="Bruno V.M."/>
            <person name="Liu G."/>
            <person name="Beyhan S."/>
            <person name="Sundermann A.J."/>
            <person name="Mounaud S."/>
            <person name="Pasculle A.W."/>
            <person name="Nierman W.C."/>
            <person name="Driscoll E."/>
            <person name="Cumbie R."/>
            <person name="Clancy C.J."/>
            <person name="Dupont C.L."/>
        </authorList>
    </citation>
    <scope>NUCLEOTIDE SEQUENCE</scope>
    <source>
        <strain evidence="1">GL16</strain>
    </source>
</reference>
<sequence>MPSRLAASTVPGAWPWASSSATAPWMRTRSPASVASAIGHGLNARTVRASAPASCAQSSFASALSSLCA</sequence>
<proteinExistence type="predicted"/>
<evidence type="ECO:0000313" key="1">
    <source>
        <dbReference type="EMBL" id="KAG1519571.1"/>
    </source>
</evidence>
<gene>
    <name evidence="1" type="ORF">G6F51_014766</name>
</gene>